<dbReference type="AlphaFoldDB" id="A0A0A6S049"/>
<proteinExistence type="predicted"/>
<name>A0A0A6S049_9GAMM</name>
<dbReference type="Proteomes" id="UP000030428">
    <property type="component" value="Unassembled WGS sequence"/>
</dbReference>
<keyword evidence="2" id="KW-1185">Reference proteome</keyword>
<sequence length="66" mass="7539">MVRTQIKDKANCSLATRGFLFQIQECLSGQVKVSVNIEDLQKALLRGGSPMTVIEMQKRFVNYIYE</sequence>
<dbReference type="EMBL" id="JSZA02000236">
    <property type="protein sequence ID" value="KHD09516.1"/>
    <property type="molecule type" value="Genomic_DNA"/>
</dbReference>
<organism evidence="1 2">
    <name type="scientific">Candidatus Thiomargarita nelsonii</name>
    <dbReference type="NCBI Taxonomy" id="1003181"/>
    <lineage>
        <taxon>Bacteria</taxon>
        <taxon>Pseudomonadati</taxon>
        <taxon>Pseudomonadota</taxon>
        <taxon>Gammaproteobacteria</taxon>
        <taxon>Thiotrichales</taxon>
        <taxon>Thiotrichaceae</taxon>
        <taxon>Thiomargarita</taxon>
    </lineage>
</organism>
<protein>
    <submittedName>
        <fullName evidence="1">Uncharacterized protein</fullName>
    </submittedName>
</protein>
<comment type="caution">
    <text evidence="1">The sequence shown here is derived from an EMBL/GenBank/DDBJ whole genome shotgun (WGS) entry which is preliminary data.</text>
</comment>
<evidence type="ECO:0000313" key="2">
    <source>
        <dbReference type="Proteomes" id="UP000030428"/>
    </source>
</evidence>
<reference evidence="1 2" key="1">
    <citation type="journal article" date="2016" name="Front. Microbiol.">
        <title>Single-Cell (Meta-)Genomics of a Dimorphic Candidatus Thiomargarita nelsonii Reveals Genomic Plasticity.</title>
        <authorList>
            <person name="Flood B.E."/>
            <person name="Fliss P."/>
            <person name="Jones D.S."/>
            <person name="Dick G.J."/>
            <person name="Jain S."/>
            <person name="Kaster A.K."/>
            <person name="Winkel M."/>
            <person name="Mussmann M."/>
            <person name="Bailey J."/>
        </authorList>
    </citation>
    <scope>NUCLEOTIDE SEQUENCE [LARGE SCALE GENOMIC DNA]</scope>
    <source>
        <strain evidence="1">Hydrate Ridge</strain>
    </source>
</reference>
<gene>
    <name evidence="1" type="ORF">PN36_30870</name>
</gene>
<accession>A0A0A6S049</accession>
<evidence type="ECO:0000313" key="1">
    <source>
        <dbReference type="EMBL" id="KHD09516.1"/>
    </source>
</evidence>